<dbReference type="Proteomes" id="UP000285146">
    <property type="component" value="Unassembled WGS sequence"/>
</dbReference>
<feature type="region of interest" description="Disordered" evidence="1">
    <location>
        <begin position="656"/>
        <end position="724"/>
    </location>
</feature>
<dbReference type="InParanoid" id="A0A423XM35"/>
<protein>
    <submittedName>
        <fullName evidence="2">Uncharacterized protein</fullName>
    </submittedName>
</protein>
<feature type="region of interest" description="Disordered" evidence="1">
    <location>
        <begin position="58"/>
        <end position="111"/>
    </location>
</feature>
<proteinExistence type="predicted"/>
<name>A0A423XM35_9PEZI</name>
<sequence length="821" mass="91715">MDILDTQNLTTWHTQSSSRHPQPTRESTQPWTTTRCHRLLRPLKTNISALRRELELENLETPREDAAQDSDPAAAGTKVQRTYSRRGRKAQVTVQPDGLRQSEKPKRMGRKKIVRPGEIVLPTPIIRRARGQQLSSPILQPPLAGPGAVANGRKRLATLSGHRTSSVIAALESEMQPLRTQYTAIRFCLYEALLRALHSLLMSTAEPTPRSTGSKSLMAMCLRKVPDYIGELEYWEQRDAEETGTKSALQNSDVSGQIYDELQVILPTSHGSSHLRTVVRAHGIKVIRDSIAEGLVDDRFAFLLVDLCCRTKSYQEGEELLQEVVDRSYPKPKRVDSSFDESRKLAPLKALRRFAAESNRPQVLMRQLSKLISQQLLPVDWLSTKEFGSIWSSMVKSLSAESSCDDTLSFAVEVITLLSGQAKIGSFSRRPQIDDRKTLSQQTLLSAITSIATLPILSQEAKDIFVHPTGTEKVSVISRRVEYIIQTCIYHMRRTRRSSWISTILKLAAYLTSTADRSSRVTDVAEIWCRIQARQTSADVEQEYEAATSIISSIAQCCGRGTSRPSHHYLAKFCDQLDQGISMETPSRKIRSDCAFFLAERTNDLRDLAFAESLEPSGTQHSIHLTPSKDLVASSFSGYRWEEDICEWVIATPAPQRMSRRPSPSPTETTRLNADGDTWRGPAEETENRDLSTDGLSSEGSEEDSTQLGSKLRLKRGQATGATVSRSDHVYGHSGRQRFTRLGKRSLGTSGLLSLLDDDEVFELPRRSRGSRCSGEYENERGLYGTGAKKRRTTALKQAHTVPKCITHAARDDCSDDELGL</sequence>
<dbReference type="AlphaFoldDB" id="A0A423XM35"/>
<evidence type="ECO:0000313" key="3">
    <source>
        <dbReference type="Proteomes" id="UP000285146"/>
    </source>
</evidence>
<reference evidence="2 3" key="1">
    <citation type="submission" date="2015-09" db="EMBL/GenBank/DDBJ databases">
        <title>Host preference determinants of Valsa canker pathogens revealed by comparative genomics.</title>
        <authorList>
            <person name="Yin Z."/>
            <person name="Huang L."/>
        </authorList>
    </citation>
    <scope>NUCLEOTIDE SEQUENCE [LARGE SCALE GENOMIC DNA]</scope>
    <source>
        <strain evidence="2 3">SXYLt</strain>
    </source>
</reference>
<gene>
    <name evidence="2" type="ORF">VPNG_00699</name>
</gene>
<organism evidence="2 3">
    <name type="scientific">Cytospora leucostoma</name>
    <dbReference type="NCBI Taxonomy" id="1230097"/>
    <lineage>
        <taxon>Eukaryota</taxon>
        <taxon>Fungi</taxon>
        <taxon>Dikarya</taxon>
        <taxon>Ascomycota</taxon>
        <taxon>Pezizomycotina</taxon>
        <taxon>Sordariomycetes</taxon>
        <taxon>Sordariomycetidae</taxon>
        <taxon>Diaporthales</taxon>
        <taxon>Cytosporaceae</taxon>
        <taxon>Cytospora</taxon>
    </lineage>
</organism>
<feature type="compositionally biased region" description="Basic and acidic residues" evidence="1">
    <location>
        <begin position="682"/>
        <end position="692"/>
    </location>
</feature>
<accession>A0A423XM35</accession>
<dbReference type="OrthoDB" id="4159838at2759"/>
<evidence type="ECO:0000256" key="1">
    <source>
        <dbReference type="SAM" id="MobiDB-lite"/>
    </source>
</evidence>
<evidence type="ECO:0000313" key="2">
    <source>
        <dbReference type="EMBL" id="ROW17525.1"/>
    </source>
</evidence>
<dbReference type="EMBL" id="LKEB01000002">
    <property type="protein sequence ID" value="ROW17525.1"/>
    <property type="molecule type" value="Genomic_DNA"/>
</dbReference>
<comment type="caution">
    <text evidence="2">The sequence shown here is derived from an EMBL/GenBank/DDBJ whole genome shotgun (WGS) entry which is preliminary data.</text>
</comment>
<keyword evidence="3" id="KW-1185">Reference proteome</keyword>
<feature type="region of interest" description="Disordered" evidence="1">
    <location>
        <begin position="1"/>
        <end position="33"/>
    </location>
</feature>